<gene>
    <name evidence="3" type="ORF">SCHCODRAFT_52034</name>
</gene>
<evidence type="ECO:0000313" key="4">
    <source>
        <dbReference type="Proteomes" id="UP000007431"/>
    </source>
</evidence>
<dbReference type="InterPro" id="IPR013320">
    <property type="entry name" value="ConA-like_dom_sf"/>
</dbReference>
<dbReference type="OMA" id="WETQESI"/>
<accession>D8PWD5</accession>
<dbReference type="InterPro" id="IPR000757">
    <property type="entry name" value="Beta-glucanase-like"/>
</dbReference>
<dbReference type="SUPFAM" id="SSF49899">
    <property type="entry name" value="Concanavalin A-like lectins/glucanases"/>
    <property type="match status" value="1"/>
</dbReference>
<keyword evidence="3" id="KW-0378">Hydrolase</keyword>
<feature type="signal peptide" evidence="1">
    <location>
        <begin position="1"/>
        <end position="18"/>
    </location>
</feature>
<dbReference type="HOGENOM" id="CLU_016972_1_1_1"/>
<dbReference type="Pfam" id="PF26113">
    <property type="entry name" value="GH16_XgeA"/>
    <property type="match status" value="1"/>
</dbReference>
<proteinExistence type="predicted"/>
<sequence length="314" mass="34120">MKVFALLLVASIFAHACAKSYHLSESYVGSGFYSGFDFQAITDPTHGRVNYVDMYTAQGRNLTYTTGDTFILRGDSWSYLRPNGPGRDSVRIQSKKTYTNHISVFNVRHMPQGCGTWPAMWYADVNNWPGAGEIDVVEGVNDISPNAATLHSTAGCTMPGGRDMQGSPTQSDCNVNVNGNAGCGVRMSTPLSYGPSFNANGGGWFVTERKSTAISVWFWARNDPSVPAAVRDRRSDIVSGDLGTPQAYFPNTNCNFGSHFGALRIIINLTFCGDWAGNVYNNDGCPGSCIDRVNNNPSAFGEAYFNIANIDIYV</sequence>
<dbReference type="KEGG" id="scm:SCHCO_02481813"/>
<feature type="chain" id="PRO_5003120318" evidence="1">
    <location>
        <begin position="19"/>
        <end position="314"/>
    </location>
</feature>
<dbReference type="Gene3D" id="2.60.120.200">
    <property type="match status" value="1"/>
</dbReference>
<dbReference type="InterPro" id="IPR050546">
    <property type="entry name" value="Glycosyl_Hydrlase_16"/>
</dbReference>
<dbReference type="RefSeq" id="XP_003035920.1">
    <property type="nucleotide sequence ID" value="XM_003035874.1"/>
</dbReference>
<dbReference type="GeneID" id="9595698"/>
<protein>
    <submittedName>
        <fullName evidence="3">Glycoside hydrolase family 16 protein</fullName>
    </submittedName>
</protein>
<dbReference type="GO" id="GO:0009251">
    <property type="term" value="P:glucan catabolic process"/>
    <property type="evidence" value="ECO:0007669"/>
    <property type="project" value="TreeGrafter"/>
</dbReference>
<dbReference type="VEuPathDB" id="FungiDB:SCHCODRAFT_02481813"/>
<evidence type="ECO:0000256" key="1">
    <source>
        <dbReference type="SAM" id="SignalP"/>
    </source>
</evidence>
<dbReference type="PANTHER" id="PTHR10963:SF24">
    <property type="entry name" value="GLYCOSIDASE C21B10.07-RELATED"/>
    <property type="match status" value="1"/>
</dbReference>
<dbReference type="Proteomes" id="UP000007431">
    <property type="component" value="Unassembled WGS sequence"/>
</dbReference>
<keyword evidence="4" id="KW-1185">Reference proteome</keyword>
<dbReference type="AlphaFoldDB" id="D8PWD5"/>
<dbReference type="GO" id="GO:0004553">
    <property type="term" value="F:hydrolase activity, hydrolyzing O-glycosyl compounds"/>
    <property type="evidence" value="ECO:0007669"/>
    <property type="project" value="InterPro"/>
</dbReference>
<dbReference type="PANTHER" id="PTHR10963">
    <property type="entry name" value="GLYCOSYL HYDROLASE-RELATED"/>
    <property type="match status" value="1"/>
</dbReference>
<name>D8PWD5_SCHCM</name>
<dbReference type="eggNOG" id="ENOG502QUM3">
    <property type="taxonomic scope" value="Eukaryota"/>
</dbReference>
<organism evidence="4">
    <name type="scientific">Schizophyllum commune (strain H4-8 / FGSC 9210)</name>
    <name type="common">Split gill fungus</name>
    <dbReference type="NCBI Taxonomy" id="578458"/>
    <lineage>
        <taxon>Eukaryota</taxon>
        <taxon>Fungi</taxon>
        <taxon>Dikarya</taxon>
        <taxon>Basidiomycota</taxon>
        <taxon>Agaricomycotina</taxon>
        <taxon>Agaricomycetes</taxon>
        <taxon>Agaricomycetidae</taxon>
        <taxon>Agaricales</taxon>
        <taxon>Schizophyllaceae</taxon>
        <taxon>Schizophyllum</taxon>
    </lineage>
</organism>
<dbReference type="InParanoid" id="D8PWD5"/>
<dbReference type="EMBL" id="GL377303">
    <property type="protein sequence ID" value="EFJ01018.1"/>
    <property type="molecule type" value="Genomic_DNA"/>
</dbReference>
<reference evidence="3 4" key="1">
    <citation type="journal article" date="2010" name="Nat. Biotechnol.">
        <title>Genome sequence of the model mushroom Schizophyllum commune.</title>
        <authorList>
            <person name="Ohm R.A."/>
            <person name="de Jong J.F."/>
            <person name="Lugones L.G."/>
            <person name="Aerts A."/>
            <person name="Kothe E."/>
            <person name="Stajich J.E."/>
            <person name="de Vries R.P."/>
            <person name="Record E."/>
            <person name="Levasseur A."/>
            <person name="Baker S.E."/>
            <person name="Bartholomew K.A."/>
            <person name="Coutinho P.M."/>
            <person name="Erdmann S."/>
            <person name="Fowler T.J."/>
            <person name="Gathman A.C."/>
            <person name="Lombard V."/>
            <person name="Henrissat B."/>
            <person name="Knabe N."/>
            <person name="Kuees U."/>
            <person name="Lilly W.W."/>
            <person name="Lindquist E."/>
            <person name="Lucas S."/>
            <person name="Magnuson J.K."/>
            <person name="Piumi F."/>
            <person name="Raudaskoski M."/>
            <person name="Salamov A."/>
            <person name="Schmutz J."/>
            <person name="Schwarze F.W.M.R."/>
            <person name="vanKuyk P.A."/>
            <person name="Horton J.S."/>
            <person name="Grigoriev I.V."/>
            <person name="Woesten H.A.B."/>
        </authorList>
    </citation>
    <scope>NUCLEOTIDE SEQUENCE [LARGE SCALE GENOMIC DNA]</scope>
    <source>
        <strain evidence="4">H4-8 / FGSC 9210</strain>
    </source>
</reference>
<dbReference type="PROSITE" id="PS51762">
    <property type="entry name" value="GH16_2"/>
    <property type="match status" value="1"/>
</dbReference>
<evidence type="ECO:0000259" key="2">
    <source>
        <dbReference type="PROSITE" id="PS51762"/>
    </source>
</evidence>
<feature type="domain" description="GH16" evidence="2">
    <location>
        <begin position="36"/>
        <end position="284"/>
    </location>
</feature>
<dbReference type="OrthoDB" id="192832at2759"/>
<keyword evidence="1" id="KW-0732">Signal</keyword>
<evidence type="ECO:0000313" key="3">
    <source>
        <dbReference type="EMBL" id="EFJ01018.1"/>
    </source>
</evidence>
<dbReference type="CDD" id="cd02181">
    <property type="entry name" value="GH16_fungal_Lam16A_glucanase"/>
    <property type="match status" value="1"/>
</dbReference>